<gene>
    <name evidence="1" type="ORF">DFA_03726</name>
</gene>
<dbReference type="KEGG" id="dfa:DFA_03726"/>
<reference evidence="2" key="1">
    <citation type="journal article" date="2011" name="Genome Res.">
        <title>Phylogeny-wide analysis of social amoeba genomes highlights ancient origins for complex intercellular communication.</title>
        <authorList>
            <person name="Heidel A.J."/>
            <person name="Lawal H.M."/>
            <person name="Felder M."/>
            <person name="Schilde C."/>
            <person name="Helps N.R."/>
            <person name="Tunggal B."/>
            <person name="Rivero F."/>
            <person name="John U."/>
            <person name="Schleicher M."/>
            <person name="Eichinger L."/>
            <person name="Platzer M."/>
            <person name="Noegel A.A."/>
            <person name="Schaap P."/>
            <person name="Gloeckner G."/>
        </authorList>
    </citation>
    <scope>NUCLEOTIDE SEQUENCE [LARGE SCALE GENOMIC DNA]</scope>
    <source>
        <strain evidence="2">SH3</strain>
    </source>
</reference>
<dbReference type="Proteomes" id="UP000007797">
    <property type="component" value="Unassembled WGS sequence"/>
</dbReference>
<proteinExistence type="predicted"/>
<protein>
    <submittedName>
        <fullName evidence="1">Uncharacterized protein</fullName>
    </submittedName>
</protein>
<dbReference type="EMBL" id="GL883018">
    <property type="protein sequence ID" value="EGG18239.1"/>
    <property type="molecule type" value="Genomic_DNA"/>
</dbReference>
<sequence length="29" mass="3264">MNPRYDGASCDRAFTEPDYLSSGFAEYNS</sequence>
<dbReference type="GeneID" id="14870744"/>
<dbReference type="RefSeq" id="XP_004357062.1">
    <property type="nucleotide sequence ID" value="XM_004357007.1"/>
</dbReference>
<organism evidence="1 2">
    <name type="scientific">Cavenderia fasciculata</name>
    <name type="common">Slime mold</name>
    <name type="synonym">Dictyostelium fasciculatum</name>
    <dbReference type="NCBI Taxonomy" id="261658"/>
    <lineage>
        <taxon>Eukaryota</taxon>
        <taxon>Amoebozoa</taxon>
        <taxon>Evosea</taxon>
        <taxon>Eumycetozoa</taxon>
        <taxon>Dictyostelia</taxon>
        <taxon>Acytosteliales</taxon>
        <taxon>Cavenderiaceae</taxon>
        <taxon>Cavenderia</taxon>
    </lineage>
</organism>
<keyword evidence="2" id="KW-1185">Reference proteome</keyword>
<dbReference type="AlphaFoldDB" id="F4Q088"/>
<name>F4Q088_CACFS</name>
<evidence type="ECO:0000313" key="1">
    <source>
        <dbReference type="EMBL" id="EGG18239.1"/>
    </source>
</evidence>
<accession>F4Q088</accession>
<evidence type="ECO:0000313" key="2">
    <source>
        <dbReference type="Proteomes" id="UP000007797"/>
    </source>
</evidence>